<evidence type="ECO:0000313" key="2">
    <source>
        <dbReference type="Proteomes" id="UP000053105"/>
    </source>
</evidence>
<dbReference type="OrthoDB" id="7617128at2759"/>
<keyword evidence="2" id="KW-1185">Reference proteome</keyword>
<organism evidence="1 2">
    <name type="scientific">Melipona quadrifasciata</name>
    <dbReference type="NCBI Taxonomy" id="166423"/>
    <lineage>
        <taxon>Eukaryota</taxon>
        <taxon>Metazoa</taxon>
        <taxon>Ecdysozoa</taxon>
        <taxon>Arthropoda</taxon>
        <taxon>Hexapoda</taxon>
        <taxon>Insecta</taxon>
        <taxon>Pterygota</taxon>
        <taxon>Neoptera</taxon>
        <taxon>Endopterygota</taxon>
        <taxon>Hymenoptera</taxon>
        <taxon>Apocrita</taxon>
        <taxon>Aculeata</taxon>
        <taxon>Apoidea</taxon>
        <taxon>Anthophila</taxon>
        <taxon>Apidae</taxon>
        <taxon>Melipona</taxon>
    </lineage>
</organism>
<evidence type="ECO:0000313" key="1">
    <source>
        <dbReference type="EMBL" id="KOX78966.1"/>
    </source>
</evidence>
<name>A0A0M9A922_9HYME</name>
<reference evidence="1 2" key="1">
    <citation type="submission" date="2015-07" db="EMBL/GenBank/DDBJ databases">
        <title>The genome of Melipona quadrifasciata.</title>
        <authorList>
            <person name="Pan H."/>
            <person name="Kapheim K."/>
        </authorList>
    </citation>
    <scope>NUCLEOTIDE SEQUENCE [LARGE SCALE GENOMIC DNA]</scope>
    <source>
        <strain evidence="1">0111107301</strain>
        <tissue evidence="1">Whole body</tissue>
    </source>
</reference>
<dbReference type="AlphaFoldDB" id="A0A0M9A922"/>
<sequence>MSPFLILRSILPELFGRSEETKVRQLLRTCRLGDEKPSHFLQHMRCMVDTKVPDTVLKTIFLEVPQSLHDILVVNPEADQHSHYLPIGSWSFGYPIFRA</sequence>
<accession>A0A0M9A922</accession>
<gene>
    <name evidence="1" type="ORF">WN51_10178</name>
</gene>
<dbReference type="EMBL" id="KQ435718">
    <property type="protein sequence ID" value="KOX78966.1"/>
    <property type="molecule type" value="Genomic_DNA"/>
</dbReference>
<dbReference type="Proteomes" id="UP000053105">
    <property type="component" value="Unassembled WGS sequence"/>
</dbReference>
<protein>
    <submittedName>
        <fullName evidence="1">Uncharacterized protein</fullName>
    </submittedName>
</protein>
<proteinExistence type="predicted"/>